<comment type="similarity">
    <text evidence="1">Belongs to the HPr family.</text>
</comment>
<dbReference type="PROSITE" id="PS51350">
    <property type="entry name" value="PTS_HPR_DOM"/>
    <property type="match status" value="1"/>
</dbReference>
<evidence type="ECO:0000259" key="2">
    <source>
        <dbReference type="PROSITE" id="PS51350"/>
    </source>
</evidence>
<dbReference type="InterPro" id="IPR050399">
    <property type="entry name" value="HPr"/>
</dbReference>
<evidence type="ECO:0000313" key="4">
    <source>
        <dbReference type="Proteomes" id="UP000626244"/>
    </source>
</evidence>
<name>A0A8J3AM64_9BACI</name>
<dbReference type="RefSeq" id="WP_088000798.1">
    <property type="nucleotide sequence ID" value="NZ_BMHB01000002.1"/>
</dbReference>
<proteinExistence type="inferred from homology"/>
<keyword evidence="4" id="KW-1185">Reference proteome</keyword>
<dbReference type="Gene3D" id="3.30.1340.10">
    <property type="entry name" value="HPr-like"/>
    <property type="match status" value="1"/>
</dbReference>
<dbReference type="CDD" id="cd00367">
    <property type="entry name" value="PTS-HPr_like"/>
    <property type="match status" value="1"/>
</dbReference>
<reference evidence="4" key="1">
    <citation type="journal article" date="2019" name="Int. J. Syst. Evol. Microbiol.">
        <title>The Global Catalogue of Microorganisms (GCM) 10K type strain sequencing project: providing services to taxonomists for standard genome sequencing and annotation.</title>
        <authorList>
            <consortium name="The Broad Institute Genomics Platform"/>
            <consortium name="The Broad Institute Genome Sequencing Center for Infectious Disease"/>
            <person name="Wu L."/>
            <person name="Ma J."/>
        </authorList>
    </citation>
    <scope>NUCLEOTIDE SEQUENCE [LARGE SCALE GENOMIC DNA]</scope>
    <source>
        <strain evidence="4">CGMCC 1.14993</strain>
    </source>
</reference>
<accession>A0A8J3AM64</accession>
<dbReference type="InterPro" id="IPR002114">
    <property type="entry name" value="PTS_HPr_Ser_P_site"/>
</dbReference>
<evidence type="ECO:0000256" key="1">
    <source>
        <dbReference type="ARBA" id="ARBA00010736"/>
    </source>
</evidence>
<gene>
    <name evidence="3" type="primary">crh</name>
    <name evidence="3" type="ORF">GCM10007380_31770</name>
</gene>
<dbReference type="InterPro" id="IPR035895">
    <property type="entry name" value="HPr-like_sf"/>
</dbReference>
<dbReference type="OrthoDB" id="9809047at2"/>
<comment type="caution">
    <text evidence="3">The sequence shown here is derived from an EMBL/GenBank/DDBJ whole genome shotgun (WGS) entry which is preliminary data.</text>
</comment>
<dbReference type="PROSITE" id="PS00589">
    <property type="entry name" value="PTS_HPR_SER"/>
    <property type="match status" value="1"/>
</dbReference>
<dbReference type="NCBIfam" id="TIGR01003">
    <property type="entry name" value="PTS_HPr_family"/>
    <property type="match status" value="1"/>
</dbReference>
<dbReference type="PANTHER" id="PTHR33705:SF5">
    <property type="entry name" value="HPR-LIKE PROTEIN CRH"/>
    <property type="match status" value="1"/>
</dbReference>
<dbReference type="PRINTS" id="PR00107">
    <property type="entry name" value="PHOSPHOCPHPR"/>
</dbReference>
<evidence type="ECO:0000313" key="3">
    <source>
        <dbReference type="EMBL" id="GGI16199.1"/>
    </source>
</evidence>
<dbReference type="EMBL" id="BMHB01000002">
    <property type="protein sequence ID" value="GGI16199.1"/>
    <property type="molecule type" value="Genomic_DNA"/>
</dbReference>
<feature type="domain" description="HPr" evidence="2">
    <location>
        <begin position="1"/>
        <end position="85"/>
    </location>
</feature>
<dbReference type="Proteomes" id="UP000626244">
    <property type="component" value="Unassembled WGS sequence"/>
</dbReference>
<protein>
    <submittedName>
        <fullName evidence="3">HPr-like protein Crh</fullName>
    </submittedName>
</protein>
<dbReference type="SUPFAM" id="SSF55594">
    <property type="entry name" value="HPr-like"/>
    <property type="match status" value="1"/>
</dbReference>
<dbReference type="PANTHER" id="PTHR33705">
    <property type="entry name" value="PHOSPHOCARRIER PROTEIN HPR"/>
    <property type="match status" value="1"/>
</dbReference>
<dbReference type="InterPro" id="IPR000032">
    <property type="entry name" value="HPr-like"/>
</dbReference>
<dbReference type="AlphaFoldDB" id="A0A8J3AM64"/>
<sequence>MLEKRGKVLLETGIQARPAAQFVQIATRFRSEVLLAYKGKQVNVKSIMGVMSLAVPFGEEVVITVTGDDEIEAMQEVIKFIGEEV</sequence>
<dbReference type="Pfam" id="PF00381">
    <property type="entry name" value="PTS-HPr"/>
    <property type="match status" value="1"/>
</dbReference>
<organism evidence="3 4">
    <name type="scientific">Gottfriedia solisilvae</name>
    <dbReference type="NCBI Taxonomy" id="1516104"/>
    <lineage>
        <taxon>Bacteria</taxon>
        <taxon>Bacillati</taxon>
        <taxon>Bacillota</taxon>
        <taxon>Bacilli</taxon>
        <taxon>Bacillales</taxon>
        <taxon>Bacillaceae</taxon>
        <taxon>Gottfriedia</taxon>
    </lineage>
</organism>